<evidence type="ECO:0000256" key="3">
    <source>
        <dbReference type="ARBA" id="ARBA00022729"/>
    </source>
</evidence>
<evidence type="ECO:0000256" key="6">
    <source>
        <dbReference type="SAM" id="Phobius"/>
    </source>
</evidence>
<evidence type="ECO:0000313" key="9">
    <source>
        <dbReference type="Proteomes" id="UP000515307"/>
    </source>
</evidence>
<name>A0A7G7BPT0_9ACTN</name>
<gene>
    <name evidence="8" type="ORF">F0344_24570</name>
</gene>
<feature type="transmembrane region" description="Helical" evidence="6">
    <location>
        <begin position="524"/>
        <end position="542"/>
    </location>
</feature>
<evidence type="ECO:0000256" key="4">
    <source>
        <dbReference type="ARBA" id="ARBA00023088"/>
    </source>
</evidence>
<reference evidence="9" key="1">
    <citation type="submission" date="2019-10" db="EMBL/GenBank/DDBJ databases">
        <title>Antimicrobial potential of Antarctic Bacteria.</title>
        <authorList>
            <person name="Benaud N."/>
            <person name="Edwards R.J."/>
            <person name="Ferrari B.C."/>
        </authorList>
    </citation>
    <scope>NUCLEOTIDE SEQUENCE [LARGE SCALE GENOMIC DNA]</scope>
    <source>
        <strain evidence="9">NBSH44</strain>
    </source>
</reference>
<dbReference type="Proteomes" id="UP000515307">
    <property type="component" value="Chromosome"/>
</dbReference>
<dbReference type="Pfam" id="PF08341">
    <property type="entry name" value="TED"/>
    <property type="match status" value="1"/>
</dbReference>
<dbReference type="AlphaFoldDB" id="A0A7G7BPT0"/>
<dbReference type="Pfam" id="PF05506">
    <property type="entry name" value="PLipase_C_C"/>
    <property type="match status" value="1"/>
</dbReference>
<dbReference type="PROSITE" id="PS50847">
    <property type="entry name" value="GRAM_POS_ANCHORING"/>
    <property type="match status" value="1"/>
</dbReference>
<keyword evidence="6" id="KW-1133">Transmembrane helix</keyword>
<dbReference type="NCBIfam" id="TIGR03934">
    <property type="entry name" value="TQXA_dom"/>
    <property type="match status" value="1"/>
</dbReference>
<dbReference type="GO" id="GO:0016042">
    <property type="term" value="P:lipid catabolic process"/>
    <property type="evidence" value="ECO:0007669"/>
    <property type="project" value="InterPro"/>
</dbReference>
<feature type="domain" description="Gram-positive cocci surface proteins LPxTG" evidence="7">
    <location>
        <begin position="513"/>
        <end position="552"/>
    </location>
</feature>
<organism evidence="8 9">
    <name type="scientific">Streptomyces finlayi</name>
    <dbReference type="NCBI Taxonomy" id="67296"/>
    <lineage>
        <taxon>Bacteria</taxon>
        <taxon>Bacillati</taxon>
        <taxon>Actinomycetota</taxon>
        <taxon>Actinomycetes</taxon>
        <taxon>Kitasatosporales</taxon>
        <taxon>Streptomycetaceae</taxon>
        <taxon>Streptomyces</taxon>
    </lineage>
</organism>
<feature type="region of interest" description="Disordered" evidence="5">
    <location>
        <begin position="484"/>
        <end position="514"/>
    </location>
</feature>
<dbReference type="NCBIfam" id="TIGR01167">
    <property type="entry name" value="LPXTG_anchor"/>
    <property type="match status" value="1"/>
</dbReference>
<dbReference type="InterPro" id="IPR023849">
    <property type="entry name" value="TQXA_dom"/>
</dbReference>
<accession>A0A7G7BPT0</accession>
<proteinExistence type="predicted"/>
<evidence type="ECO:0000256" key="5">
    <source>
        <dbReference type="SAM" id="MobiDB-lite"/>
    </source>
</evidence>
<keyword evidence="4" id="KW-0572">Peptidoglycan-anchor</keyword>
<evidence type="ECO:0000256" key="1">
    <source>
        <dbReference type="ARBA" id="ARBA00022512"/>
    </source>
</evidence>
<dbReference type="InterPro" id="IPR013552">
    <property type="entry name" value="Thioester_dom"/>
</dbReference>
<evidence type="ECO:0000256" key="2">
    <source>
        <dbReference type="ARBA" id="ARBA00022525"/>
    </source>
</evidence>
<keyword evidence="6" id="KW-0812">Transmembrane</keyword>
<keyword evidence="3" id="KW-0732">Signal</keyword>
<evidence type="ECO:0000313" key="8">
    <source>
        <dbReference type="EMBL" id="QNE77345.1"/>
    </source>
</evidence>
<dbReference type="InterPro" id="IPR008475">
    <property type="entry name" value="PLipase_C_C"/>
</dbReference>
<keyword evidence="2" id="KW-0964">Secreted</keyword>
<dbReference type="EMBL" id="CP045702">
    <property type="protein sequence ID" value="QNE77345.1"/>
    <property type="molecule type" value="Genomic_DNA"/>
</dbReference>
<dbReference type="KEGG" id="sfiy:F0344_24570"/>
<dbReference type="InterPro" id="IPR019931">
    <property type="entry name" value="LPXTG_anchor"/>
</dbReference>
<dbReference type="GO" id="GO:0004629">
    <property type="term" value="F:phospholipase C activity"/>
    <property type="evidence" value="ECO:0007669"/>
    <property type="project" value="InterPro"/>
</dbReference>
<evidence type="ECO:0000259" key="7">
    <source>
        <dbReference type="PROSITE" id="PS50847"/>
    </source>
</evidence>
<keyword evidence="9" id="KW-1185">Reference proteome</keyword>
<keyword evidence="6" id="KW-0472">Membrane</keyword>
<keyword evidence="1" id="KW-0134">Cell wall</keyword>
<dbReference type="NCBIfam" id="NF041528">
    <property type="entry name" value="strep_LAETG"/>
    <property type="match status" value="1"/>
</dbReference>
<sequence>MVVRPYDGGLCFARSLGFLSIHGALETAGEAFPTRASSASPRPEGNSVFSAFSASSGSPGSCASAPPSAAQSAAPATSHARGRARGLVRLAATVLVTGLVAAGTLAGATGAAAGSAPQHEGGATAVLDGLKTFDRAVLRVPGENGGKNTTQTIPAGLFEMTVEGGGKLKTYCVDIHNATQDQAKYLETSWDQTSLGANKNAGKIRWILQHSYPRIDDLAALARRAGTGPLTEQTAAAGTQVAIWRHSDDVHVEAADPQAEKLAGWLAKHASASAEPRASLTLEPAAVSGRAGERLGPVTVRTNADQVSLTPPADAGSGVRITDKKGRPVISAADGAQLYFDVPKDAADASASLTVQATTSVPVGRVFAGVTRSQTQILAGSSESTVSARATATWAGAGAVPALTAKKNCAKGGVDITASNKGDAPFTFELAGFEHDIAAGVTRTVTIPVAEDQAYDFTITGPGGLRKNFTGVLDCVTTSEAAAGDQGGIGAQSARQPVPAFTGTSSTGLEGDLAETGGSSATPIIAGVAIALVVVGGAVLLLRRRKPSDDGQ</sequence>
<protein>
    <submittedName>
        <fullName evidence="8">TQXA domain-containing protein</fullName>
    </submittedName>
</protein>